<feature type="signal peptide" evidence="1">
    <location>
        <begin position="1"/>
        <end position="18"/>
    </location>
</feature>
<dbReference type="Proteomes" id="UP000557566">
    <property type="component" value="Unassembled WGS sequence"/>
</dbReference>
<keyword evidence="3" id="KW-1185">Reference proteome</keyword>
<feature type="chain" id="PRO_5034369182" evidence="1">
    <location>
        <begin position="19"/>
        <end position="337"/>
    </location>
</feature>
<keyword evidence="1" id="KW-0732">Signal</keyword>
<sequence>MMPSALLLFVLTVGVACAATKGTDKPGSEDAKQWIDLNTEATKHSIDRWTAFFSDQYVKNHQFKFGDDPPKFEKDSESWGNCFLNCDSVCLKTKGTLLPANITTSINVVEQSLYEHSDMTPEPKDVTRQLSKITYSSVTDGWTASASLGTGHNDPILVSASVSRSQSFTAGQKTSESTTSYTKCRPYHACYVKALTAYLTLNGTCEYEYEKECKDGGTVIEDQRACWEFPWYEFRCTLYDTIHDRYCVRNKERLPCSVTIPVMNGDKPWTHEISTTAWVTPWARGFDREGLCILDPTAWLYNVTSENYVIDGIEREPVEVGFPKPVDLAKCQKPSSG</sequence>
<name>A0A8H4PMF1_9HYPO</name>
<accession>A0A8H4PMF1</accession>
<dbReference type="EMBL" id="JAAVMX010000007">
    <property type="protein sequence ID" value="KAF4506483.1"/>
    <property type="molecule type" value="Genomic_DNA"/>
</dbReference>
<comment type="caution">
    <text evidence="2">The sequence shown here is derived from an EMBL/GenBank/DDBJ whole genome shotgun (WGS) entry which is preliminary data.</text>
</comment>
<proteinExistence type="predicted"/>
<organism evidence="2 3">
    <name type="scientific">Ophiocordyceps sinensis</name>
    <dbReference type="NCBI Taxonomy" id="72228"/>
    <lineage>
        <taxon>Eukaryota</taxon>
        <taxon>Fungi</taxon>
        <taxon>Dikarya</taxon>
        <taxon>Ascomycota</taxon>
        <taxon>Pezizomycotina</taxon>
        <taxon>Sordariomycetes</taxon>
        <taxon>Hypocreomycetidae</taxon>
        <taxon>Hypocreales</taxon>
        <taxon>Ophiocordycipitaceae</taxon>
        <taxon>Ophiocordyceps</taxon>
    </lineage>
</organism>
<evidence type="ECO:0000256" key="1">
    <source>
        <dbReference type="SAM" id="SignalP"/>
    </source>
</evidence>
<protein>
    <submittedName>
        <fullName evidence="2">Uncharacterized protein</fullName>
    </submittedName>
</protein>
<evidence type="ECO:0000313" key="2">
    <source>
        <dbReference type="EMBL" id="KAF4506483.1"/>
    </source>
</evidence>
<gene>
    <name evidence="2" type="ORF">G6O67_006564</name>
</gene>
<dbReference type="OrthoDB" id="4931909at2759"/>
<reference evidence="2 3" key="1">
    <citation type="journal article" date="2020" name="Genome Biol. Evol.">
        <title>A new high-quality draft genome assembly of the Chinese cordyceps Ophiocordyceps sinensis.</title>
        <authorList>
            <person name="Shu R."/>
            <person name="Zhang J."/>
            <person name="Meng Q."/>
            <person name="Zhang H."/>
            <person name="Zhou G."/>
            <person name="Li M."/>
            <person name="Wu P."/>
            <person name="Zhao Y."/>
            <person name="Chen C."/>
            <person name="Qin Q."/>
        </authorList>
    </citation>
    <scope>NUCLEOTIDE SEQUENCE [LARGE SCALE GENOMIC DNA]</scope>
    <source>
        <strain evidence="2 3">IOZ07</strain>
    </source>
</reference>
<evidence type="ECO:0000313" key="3">
    <source>
        <dbReference type="Proteomes" id="UP000557566"/>
    </source>
</evidence>
<dbReference type="AlphaFoldDB" id="A0A8H4PMF1"/>